<protein>
    <submittedName>
        <fullName evidence="4">Alpha/beta hydrolase</fullName>
    </submittedName>
</protein>
<dbReference type="GO" id="GO:0016787">
    <property type="term" value="F:hydrolase activity"/>
    <property type="evidence" value="ECO:0007669"/>
    <property type="project" value="UniProtKB-KW"/>
</dbReference>
<accession>A0ABW1ZC40</accession>
<reference evidence="5" key="1">
    <citation type="journal article" date="2019" name="Int. J. Syst. Evol. Microbiol.">
        <title>The Global Catalogue of Microorganisms (GCM) 10K type strain sequencing project: providing services to taxonomists for standard genome sequencing and annotation.</title>
        <authorList>
            <consortium name="The Broad Institute Genomics Platform"/>
            <consortium name="The Broad Institute Genome Sequencing Center for Infectious Disease"/>
            <person name="Wu L."/>
            <person name="Ma J."/>
        </authorList>
    </citation>
    <scope>NUCLEOTIDE SEQUENCE [LARGE SCALE GENOMIC DNA]</scope>
    <source>
        <strain evidence="5">CGMCC 1.16026</strain>
    </source>
</reference>
<comment type="caution">
    <text evidence="4">The sequence shown here is derived from an EMBL/GenBank/DDBJ whole genome shotgun (WGS) entry which is preliminary data.</text>
</comment>
<keyword evidence="5" id="KW-1185">Reference proteome</keyword>
<dbReference type="PANTHER" id="PTHR10655:SF17">
    <property type="entry name" value="LYSOPHOSPHOLIPASE-LIKE PROTEIN 1"/>
    <property type="match status" value="1"/>
</dbReference>
<dbReference type="InterPro" id="IPR050565">
    <property type="entry name" value="LYPA1-2/EST-like"/>
</dbReference>
<dbReference type="Pfam" id="PF02230">
    <property type="entry name" value="Abhydrolase_2"/>
    <property type="match status" value="1"/>
</dbReference>
<keyword evidence="2 4" id="KW-0378">Hydrolase</keyword>
<evidence type="ECO:0000313" key="5">
    <source>
        <dbReference type="Proteomes" id="UP001596391"/>
    </source>
</evidence>
<gene>
    <name evidence="4" type="ORF">ACFQBQ_13640</name>
</gene>
<feature type="domain" description="Phospholipase/carboxylesterase/thioesterase" evidence="3">
    <location>
        <begin position="15"/>
        <end position="208"/>
    </location>
</feature>
<dbReference type="InterPro" id="IPR003140">
    <property type="entry name" value="PLipase/COase/thioEstase"/>
</dbReference>
<evidence type="ECO:0000256" key="2">
    <source>
        <dbReference type="ARBA" id="ARBA00022801"/>
    </source>
</evidence>
<evidence type="ECO:0000256" key="1">
    <source>
        <dbReference type="ARBA" id="ARBA00006499"/>
    </source>
</evidence>
<name>A0ABW1ZC40_9BACT</name>
<dbReference type="Gene3D" id="3.40.50.1820">
    <property type="entry name" value="alpha/beta hydrolase"/>
    <property type="match status" value="1"/>
</dbReference>
<dbReference type="InterPro" id="IPR029058">
    <property type="entry name" value="AB_hydrolase_fold"/>
</dbReference>
<dbReference type="SUPFAM" id="SSF53474">
    <property type="entry name" value="alpha/beta-Hydrolases"/>
    <property type="match status" value="1"/>
</dbReference>
<evidence type="ECO:0000313" key="4">
    <source>
        <dbReference type="EMBL" id="MFC6646608.1"/>
    </source>
</evidence>
<dbReference type="Proteomes" id="UP001596391">
    <property type="component" value="Unassembled WGS sequence"/>
</dbReference>
<organism evidence="4 5">
    <name type="scientific">Granulicella cerasi</name>
    <dbReference type="NCBI Taxonomy" id="741063"/>
    <lineage>
        <taxon>Bacteria</taxon>
        <taxon>Pseudomonadati</taxon>
        <taxon>Acidobacteriota</taxon>
        <taxon>Terriglobia</taxon>
        <taxon>Terriglobales</taxon>
        <taxon>Acidobacteriaceae</taxon>
        <taxon>Granulicella</taxon>
    </lineage>
</organism>
<evidence type="ECO:0000259" key="3">
    <source>
        <dbReference type="Pfam" id="PF02230"/>
    </source>
</evidence>
<sequence length="211" mass="21993">MNPHANTPTLYGGAPIDAAKAAIVLLHGRGGSAEDILTLGPVIAPEGVAFVAPQAASHTWYPQSFLAPRQANEPYLSSALARVKSEVEKLVEQGIARERIFVAGFSQGACLSSEFVASNPARYAGLIAFTGGLVGPLDSDLTHVGSLAGMPALLLSGDPDPHVPWARVESTKKVLEGMGAVVQAHRYPGRPHTVTGEEVALAKQFVKLALG</sequence>
<proteinExistence type="inferred from homology"/>
<dbReference type="PANTHER" id="PTHR10655">
    <property type="entry name" value="LYSOPHOSPHOLIPASE-RELATED"/>
    <property type="match status" value="1"/>
</dbReference>
<dbReference type="EMBL" id="JBHSWI010000001">
    <property type="protein sequence ID" value="MFC6646608.1"/>
    <property type="molecule type" value="Genomic_DNA"/>
</dbReference>
<dbReference type="RefSeq" id="WP_263370265.1">
    <property type="nucleotide sequence ID" value="NZ_JAGSYD010000001.1"/>
</dbReference>
<comment type="similarity">
    <text evidence="1">Belongs to the AB hydrolase superfamily. AB hydrolase 2 family.</text>
</comment>